<protein>
    <submittedName>
        <fullName evidence="2">Glycosyltransferase involved in cell wall biosynthesis</fullName>
    </submittedName>
</protein>
<dbReference type="PANTHER" id="PTHR43685">
    <property type="entry name" value="GLYCOSYLTRANSFERASE"/>
    <property type="match status" value="1"/>
</dbReference>
<dbReference type="RefSeq" id="WP_167267271.1">
    <property type="nucleotide sequence ID" value="NZ_JAASQJ010000001.1"/>
</dbReference>
<accession>A0ABX0UF14</accession>
<dbReference type="Proteomes" id="UP001179181">
    <property type="component" value="Unassembled WGS sequence"/>
</dbReference>
<name>A0ABX0UF14_9BACT</name>
<dbReference type="Pfam" id="PF00535">
    <property type="entry name" value="Glycos_transf_2"/>
    <property type="match status" value="1"/>
</dbReference>
<evidence type="ECO:0000259" key="1">
    <source>
        <dbReference type="Pfam" id="PF00535"/>
    </source>
</evidence>
<sequence length="284" mass="32280">MFYNIETGSRFPASNLMTLPPKISIITVVRNGEQYIESAIKSIISQTYENIEYIVIDGKSSDGTVEIIKEFEDCITHWISEPDKGIYDAMNKGVRFSTGEWILFINSDDYLLNDHVIEQAVPFLNKCTNLIAYGQVQISFSAGEDKTSGDEWDKLKYRFRNVAMCFPHQGTFHSKRLFDQGLFDNSFKIAGDYDLLLRHLKNNDATFIPVLIAKMRAVGISNNAGKLLLLRETRRVQVKNGIYKLVPSYPWIISAAKLIVTNFIIRSIGIDGKDKLKKILGKHN</sequence>
<comment type="caution">
    <text evidence="2">The sequence shown here is derived from an EMBL/GenBank/DDBJ whole genome shotgun (WGS) entry which is preliminary data.</text>
</comment>
<evidence type="ECO:0000313" key="3">
    <source>
        <dbReference type="Proteomes" id="UP001179181"/>
    </source>
</evidence>
<dbReference type="PANTHER" id="PTHR43685:SF2">
    <property type="entry name" value="GLYCOSYLTRANSFERASE 2-LIKE DOMAIN-CONTAINING PROTEIN"/>
    <property type="match status" value="1"/>
</dbReference>
<dbReference type="EMBL" id="JAASQJ010000001">
    <property type="protein sequence ID" value="NIJ51566.1"/>
    <property type="molecule type" value="Genomic_DNA"/>
</dbReference>
<dbReference type="InterPro" id="IPR050834">
    <property type="entry name" value="Glycosyltransf_2"/>
</dbReference>
<gene>
    <name evidence="2" type="ORF">FHS68_000722</name>
</gene>
<dbReference type="SUPFAM" id="SSF53448">
    <property type="entry name" value="Nucleotide-diphospho-sugar transferases"/>
    <property type="match status" value="1"/>
</dbReference>
<evidence type="ECO:0000313" key="2">
    <source>
        <dbReference type="EMBL" id="NIJ51566.1"/>
    </source>
</evidence>
<feature type="domain" description="Glycosyltransferase 2-like" evidence="1">
    <location>
        <begin position="24"/>
        <end position="184"/>
    </location>
</feature>
<keyword evidence="3" id="KW-1185">Reference proteome</keyword>
<dbReference type="InterPro" id="IPR029044">
    <property type="entry name" value="Nucleotide-diphossugar_trans"/>
</dbReference>
<organism evidence="2 3">
    <name type="scientific">Dyadobacter arcticus</name>
    <dbReference type="NCBI Taxonomy" id="1078754"/>
    <lineage>
        <taxon>Bacteria</taxon>
        <taxon>Pseudomonadati</taxon>
        <taxon>Bacteroidota</taxon>
        <taxon>Cytophagia</taxon>
        <taxon>Cytophagales</taxon>
        <taxon>Spirosomataceae</taxon>
        <taxon>Dyadobacter</taxon>
    </lineage>
</organism>
<reference evidence="2 3" key="1">
    <citation type="submission" date="2020-03" db="EMBL/GenBank/DDBJ databases">
        <title>Genomic Encyclopedia of Type Strains, Phase IV (KMG-IV): sequencing the most valuable type-strain genomes for metagenomic binning, comparative biology and taxonomic classification.</title>
        <authorList>
            <person name="Goeker M."/>
        </authorList>
    </citation>
    <scope>NUCLEOTIDE SEQUENCE [LARGE SCALE GENOMIC DNA]</scope>
    <source>
        <strain evidence="2 3">DSM 102865</strain>
    </source>
</reference>
<dbReference type="CDD" id="cd06433">
    <property type="entry name" value="GT_2_WfgS_like"/>
    <property type="match status" value="1"/>
</dbReference>
<dbReference type="Gene3D" id="3.90.550.10">
    <property type="entry name" value="Spore Coat Polysaccharide Biosynthesis Protein SpsA, Chain A"/>
    <property type="match status" value="1"/>
</dbReference>
<dbReference type="InterPro" id="IPR001173">
    <property type="entry name" value="Glyco_trans_2-like"/>
</dbReference>
<proteinExistence type="predicted"/>